<comment type="caution">
    <text evidence="1">The sequence shown here is derived from an EMBL/GenBank/DDBJ whole genome shotgun (WGS) entry which is preliminary data.</text>
</comment>
<dbReference type="AlphaFoldDB" id="A0A1C7N4A2"/>
<organism evidence="1 2">
    <name type="scientific">Choanephora cucurbitarum</name>
    <dbReference type="NCBI Taxonomy" id="101091"/>
    <lineage>
        <taxon>Eukaryota</taxon>
        <taxon>Fungi</taxon>
        <taxon>Fungi incertae sedis</taxon>
        <taxon>Mucoromycota</taxon>
        <taxon>Mucoromycotina</taxon>
        <taxon>Mucoromycetes</taxon>
        <taxon>Mucorales</taxon>
        <taxon>Mucorineae</taxon>
        <taxon>Choanephoraceae</taxon>
        <taxon>Choanephoroideae</taxon>
        <taxon>Choanephora</taxon>
    </lineage>
</organism>
<dbReference type="InParanoid" id="A0A1C7N4A2"/>
<dbReference type="EMBL" id="LUGH01000579">
    <property type="protein sequence ID" value="OBZ83952.1"/>
    <property type="molecule type" value="Genomic_DNA"/>
</dbReference>
<proteinExistence type="predicted"/>
<evidence type="ECO:0000313" key="2">
    <source>
        <dbReference type="Proteomes" id="UP000093000"/>
    </source>
</evidence>
<evidence type="ECO:0000313" key="1">
    <source>
        <dbReference type="EMBL" id="OBZ83952.1"/>
    </source>
</evidence>
<reference evidence="1 2" key="1">
    <citation type="submission" date="2016-03" db="EMBL/GenBank/DDBJ databases">
        <title>Choanephora cucurbitarum.</title>
        <authorList>
            <person name="Min B."/>
            <person name="Park H."/>
            <person name="Park J.-H."/>
            <person name="Shin H.-D."/>
            <person name="Choi I.-G."/>
        </authorList>
    </citation>
    <scope>NUCLEOTIDE SEQUENCE [LARGE SCALE GENOMIC DNA]</scope>
    <source>
        <strain evidence="1 2">KUS-F28377</strain>
    </source>
</reference>
<sequence>MSPMLTGHAMVDEEMKRLDTTIASLLFPMIDAEIASHGSIFIGTRKSTFSQYINFRYNRFQSMYHTLP</sequence>
<accession>A0A1C7N4A2</accession>
<gene>
    <name evidence="1" type="ORF">A0J61_07998</name>
</gene>
<dbReference type="OrthoDB" id="1882547at2759"/>
<name>A0A1C7N4A2_9FUNG</name>
<keyword evidence="2" id="KW-1185">Reference proteome</keyword>
<dbReference type="STRING" id="101091.A0A1C7N4A2"/>
<dbReference type="Gene3D" id="3.40.50.11350">
    <property type="match status" value="1"/>
</dbReference>
<dbReference type="Proteomes" id="UP000093000">
    <property type="component" value="Unassembled WGS sequence"/>
</dbReference>
<protein>
    <submittedName>
        <fullName evidence="1">Uncharacterized protein</fullName>
    </submittedName>
</protein>